<reference evidence="2 3" key="1">
    <citation type="journal article" date="2017" name="ISME J.">
        <title>Energy and carbon metabolisms in a deep terrestrial subsurface fluid microbial community.</title>
        <authorList>
            <person name="Momper L."/>
            <person name="Jungbluth S.P."/>
            <person name="Lee M.D."/>
            <person name="Amend J.P."/>
        </authorList>
    </citation>
    <scope>NUCLEOTIDE SEQUENCE [LARGE SCALE GENOMIC DNA]</scope>
    <source>
        <strain evidence="2">SURF_29</strain>
    </source>
</reference>
<feature type="signal peptide" evidence="1">
    <location>
        <begin position="1"/>
        <end position="29"/>
    </location>
</feature>
<keyword evidence="1" id="KW-0732">Signal</keyword>
<evidence type="ECO:0008006" key="4">
    <source>
        <dbReference type="Google" id="ProtNLM"/>
    </source>
</evidence>
<accession>A0A419DD90</accession>
<proteinExistence type="predicted"/>
<comment type="caution">
    <text evidence="2">The sequence shown here is derived from an EMBL/GenBank/DDBJ whole genome shotgun (WGS) entry which is preliminary data.</text>
</comment>
<name>A0A419DD90_9BACT</name>
<dbReference type="Proteomes" id="UP000285655">
    <property type="component" value="Unassembled WGS sequence"/>
</dbReference>
<evidence type="ECO:0000313" key="2">
    <source>
        <dbReference type="EMBL" id="RJO61055.1"/>
    </source>
</evidence>
<protein>
    <recommendedName>
        <fullName evidence="4">Outer membrane protein assembly factor BamD</fullName>
    </recommendedName>
</protein>
<organism evidence="2 3">
    <name type="scientific">candidate division WS5 bacterium</name>
    <dbReference type="NCBI Taxonomy" id="2093353"/>
    <lineage>
        <taxon>Bacteria</taxon>
        <taxon>candidate division WS5</taxon>
    </lineage>
</organism>
<dbReference type="AlphaFoldDB" id="A0A419DD90"/>
<dbReference type="InterPro" id="IPR011990">
    <property type="entry name" value="TPR-like_helical_dom_sf"/>
</dbReference>
<evidence type="ECO:0000256" key="1">
    <source>
        <dbReference type="SAM" id="SignalP"/>
    </source>
</evidence>
<gene>
    <name evidence="2" type="ORF">C4544_03770</name>
</gene>
<dbReference type="EMBL" id="QZJW01000031">
    <property type="protein sequence ID" value="RJO61055.1"/>
    <property type="molecule type" value="Genomic_DNA"/>
</dbReference>
<evidence type="ECO:0000313" key="3">
    <source>
        <dbReference type="Proteomes" id="UP000285655"/>
    </source>
</evidence>
<dbReference type="Gene3D" id="1.25.40.10">
    <property type="entry name" value="Tetratricopeptide repeat domain"/>
    <property type="match status" value="1"/>
</dbReference>
<feature type="chain" id="PRO_5019057378" description="Outer membrane protein assembly factor BamD" evidence="1">
    <location>
        <begin position="30"/>
        <end position="77"/>
    </location>
</feature>
<sequence>MKSRFLKLFIPLLITISLIASLSCSGNQAEELYKTAEFEELQNNREHARKLYKEIIKNYPGSEHSKKAEGRLADLED</sequence>
<dbReference type="PROSITE" id="PS51257">
    <property type="entry name" value="PROKAR_LIPOPROTEIN"/>
    <property type="match status" value="1"/>
</dbReference>